<name>A0ACB8RXP5_9AGAM</name>
<evidence type="ECO:0000313" key="1">
    <source>
        <dbReference type="EMBL" id="KAI0048881.1"/>
    </source>
</evidence>
<organism evidence="1 2">
    <name type="scientific">Auriscalpium vulgare</name>
    <dbReference type="NCBI Taxonomy" id="40419"/>
    <lineage>
        <taxon>Eukaryota</taxon>
        <taxon>Fungi</taxon>
        <taxon>Dikarya</taxon>
        <taxon>Basidiomycota</taxon>
        <taxon>Agaricomycotina</taxon>
        <taxon>Agaricomycetes</taxon>
        <taxon>Russulales</taxon>
        <taxon>Auriscalpiaceae</taxon>
        <taxon>Auriscalpium</taxon>
    </lineage>
</organism>
<accession>A0ACB8RXP5</accession>
<gene>
    <name evidence="1" type="ORF">FA95DRAFT_1557457</name>
</gene>
<reference evidence="1" key="1">
    <citation type="submission" date="2021-02" db="EMBL/GenBank/DDBJ databases">
        <authorList>
            <consortium name="DOE Joint Genome Institute"/>
            <person name="Ahrendt S."/>
            <person name="Looney B.P."/>
            <person name="Miyauchi S."/>
            <person name="Morin E."/>
            <person name="Drula E."/>
            <person name="Courty P.E."/>
            <person name="Chicoki N."/>
            <person name="Fauchery L."/>
            <person name="Kohler A."/>
            <person name="Kuo A."/>
            <person name="Labutti K."/>
            <person name="Pangilinan J."/>
            <person name="Lipzen A."/>
            <person name="Riley R."/>
            <person name="Andreopoulos W."/>
            <person name="He G."/>
            <person name="Johnson J."/>
            <person name="Barry K.W."/>
            <person name="Grigoriev I.V."/>
            <person name="Nagy L."/>
            <person name="Hibbett D."/>
            <person name="Henrissat B."/>
            <person name="Matheny P.B."/>
            <person name="Labbe J."/>
            <person name="Martin F."/>
        </authorList>
    </citation>
    <scope>NUCLEOTIDE SEQUENCE</scope>
    <source>
        <strain evidence="1">FP105234-sp</strain>
    </source>
</reference>
<reference evidence="1" key="2">
    <citation type="journal article" date="2022" name="New Phytol.">
        <title>Evolutionary transition to the ectomycorrhizal habit in the genomes of a hyperdiverse lineage of mushroom-forming fungi.</title>
        <authorList>
            <person name="Looney B."/>
            <person name="Miyauchi S."/>
            <person name="Morin E."/>
            <person name="Drula E."/>
            <person name="Courty P.E."/>
            <person name="Kohler A."/>
            <person name="Kuo A."/>
            <person name="LaButti K."/>
            <person name="Pangilinan J."/>
            <person name="Lipzen A."/>
            <person name="Riley R."/>
            <person name="Andreopoulos W."/>
            <person name="He G."/>
            <person name="Johnson J."/>
            <person name="Nolan M."/>
            <person name="Tritt A."/>
            <person name="Barry K.W."/>
            <person name="Grigoriev I.V."/>
            <person name="Nagy L.G."/>
            <person name="Hibbett D."/>
            <person name="Henrissat B."/>
            <person name="Matheny P.B."/>
            <person name="Labbe J."/>
            <person name="Martin F.M."/>
        </authorList>
    </citation>
    <scope>NUCLEOTIDE SEQUENCE</scope>
    <source>
        <strain evidence="1">FP105234-sp</strain>
    </source>
</reference>
<protein>
    <submittedName>
        <fullName evidence="1">Uncharacterized protein</fullName>
    </submittedName>
</protein>
<dbReference type="Proteomes" id="UP000814033">
    <property type="component" value="Unassembled WGS sequence"/>
</dbReference>
<sequence>MTAVQDTAPLPPPASPPEPEAPRLSKPRARPAYASATASSSKRALPASDAPQPPAKTRKTSGSTAKPASSRANSGGAGGRSSSNYSDPEVGKILDLVAKYKPQAGEGWDKVYDRYAIWAEANQFSLRNVKSVKDKFNKLVMTEPPTGNAKPHPHVTRAIKICEQLEGGKHIRQIDDTTASPARTPSPSHDTPRACSPDSRARSRSRSRDTSRARARTHDTVAQDVDYEVVEISDSEAAPVKKPKAEATPARAQHVVGKGAVSSSSSSTKPTPSGKRARDAETAALAGNLNSALDPVARAERQDARDFRRDLRDKDNRITHLQDEVTALRLENTSLKMEIKNTENFQMLQKLFMQSVPSFPHSAPVFPSPAMPPQPQYHSPAVPGPSRTPYPSHDYHARHHHSQSPVRSSLLSDLDIQKLDYELASTPPPAGPLSPFGSIQNLPLATGHSPARHTPATPVVERPSQNVWTFPTTIVDAMHHNDSPTRTSLDAARADDSSTRRLEEEAAEALTGLSSVAKGKQRALY</sequence>
<dbReference type="EMBL" id="MU275880">
    <property type="protein sequence ID" value="KAI0048881.1"/>
    <property type="molecule type" value="Genomic_DNA"/>
</dbReference>
<keyword evidence="2" id="KW-1185">Reference proteome</keyword>
<evidence type="ECO:0000313" key="2">
    <source>
        <dbReference type="Proteomes" id="UP000814033"/>
    </source>
</evidence>
<proteinExistence type="predicted"/>
<comment type="caution">
    <text evidence="1">The sequence shown here is derived from an EMBL/GenBank/DDBJ whole genome shotgun (WGS) entry which is preliminary data.</text>
</comment>